<organism evidence="1 2">
    <name type="scientific">Paraglaciecola polaris LMG 21857</name>
    <dbReference type="NCBI Taxonomy" id="1129793"/>
    <lineage>
        <taxon>Bacteria</taxon>
        <taxon>Pseudomonadati</taxon>
        <taxon>Pseudomonadota</taxon>
        <taxon>Gammaproteobacteria</taxon>
        <taxon>Alteromonadales</taxon>
        <taxon>Alteromonadaceae</taxon>
        <taxon>Paraglaciecola</taxon>
    </lineage>
</organism>
<accession>K6ZW62</accession>
<evidence type="ECO:0000313" key="2">
    <source>
        <dbReference type="Proteomes" id="UP000006322"/>
    </source>
</evidence>
<comment type="caution">
    <text evidence="1">The sequence shown here is derived from an EMBL/GenBank/DDBJ whole genome shotgun (WGS) entry which is preliminary data.</text>
</comment>
<name>K6ZW62_9ALTE</name>
<dbReference type="AlphaFoldDB" id="K6ZW62"/>
<proteinExistence type="predicted"/>
<reference evidence="2" key="1">
    <citation type="journal article" date="2014" name="Environ. Microbiol.">
        <title>Comparative genomics of the marine bacterial genus Glaciecola reveals the high degree of genomic diversity and genomic characteristic for cold adaptation.</title>
        <authorList>
            <person name="Qin Q.L."/>
            <person name="Xie B.B."/>
            <person name="Yu Y."/>
            <person name="Shu Y.L."/>
            <person name="Rong J.C."/>
            <person name="Zhang Y.J."/>
            <person name="Zhao D.L."/>
            <person name="Chen X.L."/>
            <person name="Zhang X.Y."/>
            <person name="Chen B."/>
            <person name="Zhou B.C."/>
            <person name="Zhang Y.Z."/>
        </authorList>
    </citation>
    <scope>NUCLEOTIDE SEQUENCE [LARGE SCALE GENOMIC DNA]</scope>
    <source>
        <strain evidence="2">LMG 21857</strain>
    </source>
</reference>
<keyword evidence="2" id="KW-1185">Reference proteome</keyword>
<gene>
    <name evidence="1" type="ORF">GPLA_2118</name>
</gene>
<sequence length="40" mass="4540">MGIYAMPPLRNADKDGNYIPNMILIKERIVSFVISLDFLA</sequence>
<dbReference type="EMBL" id="BAER01000046">
    <property type="protein sequence ID" value="GAC33023.1"/>
    <property type="molecule type" value="Genomic_DNA"/>
</dbReference>
<dbReference type="STRING" id="1129793.GPLA_2118"/>
<evidence type="ECO:0000313" key="1">
    <source>
        <dbReference type="EMBL" id="GAC33023.1"/>
    </source>
</evidence>
<protein>
    <submittedName>
        <fullName evidence="1">Uncharacterized protein</fullName>
    </submittedName>
</protein>
<dbReference type="Proteomes" id="UP000006322">
    <property type="component" value="Unassembled WGS sequence"/>
</dbReference>